<accession>A0A6G7EE98</accession>
<name>A0A6G7EE98_9CAUL</name>
<feature type="signal peptide" evidence="2">
    <location>
        <begin position="1"/>
        <end position="21"/>
    </location>
</feature>
<evidence type="ECO:0000313" key="5">
    <source>
        <dbReference type="Proteomes" id="UP000289220"/>
    </source>
</evidence>
<dbReference type="AlphaFoldDB" id="A0A6G7EE98"/>
<reference evidence="4 5" key="1">
    <citation type="submission" date="2018-11" db="EMBL/GenBank/DDBJ databases">
        <authorList>
            <person name="Peiro R."/>
            <person name="Begona"/>
            <person name="Cbmso G."/>
            <person name="Lopez M."/>
            <person name="Gonzalez S."/>
            <person name="Sacristan E."/>
            <person name="Castillo E."/>
        </authorList>
    </citation>
    <scope>NUCLEOTIDE SEQUENCE [LARGE SCALE GENOMIC DNA]</scope>
    <source>
        <strain evidence="4">Brev_genome</strain>
    </source>
</reference>
<dbReference type="EMBL" id="UXHF01000035">
    <property type="protein sequence ID" value="VDC50333.1"/>
    <property type="molecule type" value="Genomic_DNA"/>
</dbReference>
<protein>
    <submittedName>
        <fullName evidence="4">Uncharacterized protein</fullName>
    </submittedName>
</protein>
<evidence type="ECO:0000313" key="6">
    <source>
        <dbReference type="Proteomes" id="UP000501325"/>
    </source>
</evidence>
<feature type="compositionally biased region" description="Basic and acidic residues" evidence="1">
    <location>
        <begin position="31"/>
        <end position="42"/>
    </location>
</feature>
<dbReference type="RefSeq" id="WP_154726215.1">
    <property type="nucleotide sequence ID" value="NZ_CP048751.1"/>
</dbReference>
<dbReference type="Proteomes" id="UP000289220">
    <property type="component" value="Unassembled WGS sequence"/>
</dbReference>
<evidence type="ECO:0000313" key="3">
    <source>
        <dbReference type="EMBL" id="QIH71698.1"/>
    </source>
</evidence>
<keyword evidence="5" id="KW-1185">Reference proteome</keyword>
<dbReference type="Proteomes" id="UP000501325">
    <property type="component" value="Chromosome"/>
</dbReference>
<keyword evidence="2" id="KW-0732">Signal</keyword>
<dbReference type="EMBL" id="CP048751">
    <property type="protein sequence ID" value="QIH71698.1"/>
    <property type="molecule type" value="Genomic_DNA"/>
</dbReference>
<organism evidence="4 5">
    <name type="scientific">Brevundimonas mediterranea</name>
    <dbReference type="NCBI Taxonomy" id="74329"/>
    <lineage>
        <taxon>Bacteria</taxon>
        <taxon>Pseudomonadati</taxon>
        <taxon>Pseudomonadota</taxon>
        <taxon>Alphaproteobacteria</taxon>
        <taxon>Caulobacterales</taxon>
        <taxon>Caulobacteraceae</taxon>
        <taxon>Brevundimonas</taxon>
    </lineage>
</organism>
<proteinExistence type="predicted"/>
<sequence length="114" mass="11882">MTKTLFAAAAASLLLVGAASAQTAPAPAPEHASDHAHDEHHAQHPTIESPIEALLADPATKAVVEKHLPGMDKHPAYGQFKAMSLRQVAPYSQGHITDEKIAAIDADLKALPAA</sequence>
<reference evidence="3 6" key="2">
    <citation type="submission" date="2020-01" db="EMBL/GenBank/DDBJ databases">
        <authorList>
            <person name="Wang S."/>
        </authorList>
    </citation>
    <scope>NUCLEOTIDE SEQUENCE [LARGE SCALE GENOMIC DNA]</scope>
    <source>
        <strain evidence="3 6">D151-2-6</strain>
    </source>
</reference>
<gene>
    <name evidence="4" type="ORF">BREV_BREV_01907</name>
    <name evidence="3" type="ORF">GYM46_01105</name>
</gene>
<feature type="region of interest" description="Disordered" evidence="1">
    <location>
        <begin position="20"/>
        <end position="51"/>
    </location>
</feature>
<evidence type="ECO:0000313" key="4">
    <source>
        <dbReference type="EMBL" id="VDC50333.1"/>
    </source>
</evidence>
<evidence type="ECO:0000256" key="1">
    <source>
        <dbReference type="SAM" id="MobiDB-lite"/>
    </source>
</evidence>
<feature type="chain" id="PRO_5044632359" evidence="2">
    <location>
        <begin position="22"/>
        <end position="114"/>
    </location>
</feature>
<dbReference type="KEGG" id="bmed:GYM46_01105"/>
<evidence type="ECO:0000256" key="2">
    <source>
        <dbReference type="SAM" id="SignalP"/>
    </source>
</evidence>